<evidence type="ECO:0000313" key="2">
    <source>
        <dbReference type="EMBL" id="KAL1868670.1"/>
    </source>
</evidence>
<evidence type="ECO:0000313" key="3">
    <source>
        <dbReference type="Proteomes" id="UP001583177"/>
    </source>
</evidence>
<gene>
    <name evidence="2" type="ORF">Daus18300_005804</name>
</gene>
<name>A0ABR3WYU9_9PEZI</name>
<comment type="caution">
    <text evidence="2">The sequence shown here is derived from an EMBL/GenBank/DDBJ whole genome shotgun (WGS) entry which is preliminary data.</text>
</comment>
<reference evidence="2 3" key="1">
    <citation type="journal article" date="2024" name="IMA Fungus">
        <title>IMA Genome - F19 : A genome assembly and annotation guide to empower mycologists, including annotated draft genome sequences of Ceratocystis pirilliformis, Diaporthe australafricana, Fusarium ophioides, Paecilomyces lecythidis, and Sporothrix stenoceras.</title>
        <authorList>
            <person name="Aylward J."/>
            <person name="Wilson A.M."/>
            <person name="Visagie C.M."/>
            <person name="Spraker J."/>
            <person name="Barnes I."/>
            <person name="Buitendag C."/>
            <person name="Ceriani C."/>
            <person name="Del Mar Angel L."/>
            <person name="du Plessis D."/>
            <person name="Fuchs T."/>
            <person name="Gasser K."/>
            <person name="Kramer D."/>
            <person name="Li W."/>
            <person name="Munsamy K."/>
            <person name="Piso A."/>
            <person name="Price J.L."/>
            <person name="Sonnekus B."/>
            <person name="Thomas C."/>
            <person name="van der Nest A."/>
            <person name="van Dijk A."/>
            <person name="van Heerden A."/>
            <person name="van Vuuren N."/>
            <person name="Yilmaz N."/>
            <person name="Duong T.A."/>
            <person name="van der Merwe N.A."/>
            <person name="Wingfield M.J."/>
            <person name="Wingfield B.D."/>
        </authorList>
    </citation>
    <scope>NUCLEOTIDE SEQUENCE [LARGE SCALE GENOMIC DNA]</scope>
    <source>
        <strain evidence="2 3">CMW 18300</strain>
    </source>
</reference>
<evidence type="ECO:0000256" key="1">
    <source>
        <dbReference type="SAM" id="MobiDB-lite"/>
    </source>
</evidence>
<dbReference type="EMBL" id="JAWRVE010000044">
    <property type="protein sequence ID" value="KAL1868670.1"/>
    <property type="molecule type" value="Genomic_DNA"/>
</dbReference>
<organism evidence="2 3">
    <name type="scientific">Diaporthe australafricana</name>
    <dbReference type="NCBI Taxonomy" id="127596"/>
    <lineage>
        <taxon>Eukaryota</taxon>
        <taxon>Fungi</taxon>
        <taxon>Dikarya</taxon>
        <taxon>Ascomycota</taxon>
        <taxon>Pezizomycotina</taxon>
        <taxon>Sordariomycetes</taxon>
        <taxon>Sordariomycetidae</taxon>
        <taxon>Diaporthales</taxon>
        <taxon>Diaporthaceae</taxon>
        <taxon>Diaporthe</taxon>
    </lineage>
</organism>
<dbReference type="Proteomes" id="UP001583177">
    <property type="component" value="Unassembled WGS sequence"/>
</dbReference>
<proteinExistence type="predicted"/>
<keyword evidence="3" id="KW-1185">Reference proteome</keyword>
<protein>
    <submittedName>
        <fullName evidence="2">Uncharacterized protein</fullName>
    </submittedName>
</protein>
<feature type="region of interest" description="Disordered" evidence="1">
    <location>
        <begin position="666"/>
        <end position="687"/>
    </location>
</feature>
<sequence>MPVWALPNAPDMTKWQWQPPKPPSFWPQLPQVEDVADADAETDFLLPEPVAELQPLVQPEDPAELGLQDSAAIEEEIVLQTLAETSPSLGLQLQALFNDTFPTAQDFIGRYEAFAKAFQKEISNGRLRGPQIFDVYDLARRALVRALPRVKRPPLMPLLSAVIEGMKAADELYPHFLRSFPQHWVILIKHLARQDPSVRAAQLFALLLESMPPIRRNRTRGAIMNVLSSYFKIWQALSIHGTPTQGSETEAAQTLQLAFLWAGRGDANMVGVKSHLAQNNLDYAKFDLYVAKKCHARAWRFLSKTSHLLSDDKVLIGFLAKALQTHDSRIHRSLFSIATKLSDTHAGKWTRLRYNWLHILARLPHIQQSRFKSILELFPKRGIGALSQAELGDLLLRHWETIGMLKNPRDTRRIWQKLRGANDSTIMAALAFAINFTHDPKQCTALLWSFWDFMHLRVGEKTIVKQMLSLSKTQAPSSPFLQRMAWTSREYDTALMLHDILVKQKGKDPNFWGPAFWDKYVKQHRNRMKYSFISPAVLVEKLLDEPHGAGEKSDLQDRQRMRIRESIKMIAGNRHLTERERFRYTAVFTKHLAGVQGFLTPQDLSALTDVVTEALKRGEGGSTERLRWYLGVVLTHLGQEACSQVGMILKRRREWNGRQWADGVEPEGRVVEQQTDESALRRQPYEGPHQGATWPLWRYHLTKNRRKAKMLRHREKAGVRMPVKRLRKTPDGRIHSKAKASHLRDADAFSALREGASPQEFDPRASF</sequence>
<feature type="region of interest" description="Disordered" evidence="1">
    <location>
        <begin position="708"/>
        <end position="743"/>
    </location>
</feature>
<accession>A0ABR3WYU9</accession>